<protein>
    <submittedName>
        <fullName evidence="1">Unnamed protein product</fullName>
    </submittedName>
</protein>
<evidence type="ECO:0000313" key="2">
    <source>
        <dbReference type="Proteomes" id="UP001165064"/>
    </source>
</evidence>
<dbReference type="EMBL" id="BSXS01003041">
    <property type="protein sequence ID" value="GME80381.1"/>
    <property type="molecule type" value="Genomic_DNA"/>
</dbReference>
<proteinExistence type="predicted"/>
<reference evidence="1" key="1">
    <citation type="submission" date="2023-04" db="EMBL/GenBank/DDBJ databases">
        <title>Ambrosiozyma monospora NBRC 10751.</title>
        <authorList>
            <person name="Ichikawa N."/>
            <person name="Sato H."/>
            <person name="Tonouchi N."/>
        </authorList>
    </citation>
    <scope>NUCLEOTIDE SEQUENCE</scope>
    <source>
        <strain evidence="1">NBRC 10751</strain>
    </source>
</reference>
<keyword evidence="2" id="KW-1185">Reference proteome</keyword>
<sequence>MNDLLSPIYYVLRDEPLAFWAFAGFMEPMERNFVKDLSGMKAQMLTLNELVQFMLPDLYVHLEKCDSNNLFFLFRMLLVWFKRELPFEDTMVLWEVLWTNYRSSQFILFFALAILEKNSKIVINNLKQFDQILRYMNDLSGRLDVNDLLIRAELLFLKFKQMVQLIDRKNDGAGFSQLSNQGEDKQKIPISKELRLLLSREPVIQKEVERTDETPFG</sequence>
<organism evidence="1 2">
    <name type="scientific">Ambrosiozyma monospora</name>
    <name type="common">Yeast</name>
    <name type="synonym">Endomycopsis monosporus</name>
    <dbReference type="NCBI Taxonomy" id="43982"/>
    <lineage>
        <taxon>Eukaryota</taxon>
        <taxon>Fungi</taxon>
        <taxon>Dikarya</taxon>
        <taxon>Ascomycota</taxon>
        <taxon>Saccharomycotina</taxon>
        <taxon>Pichiomycetes</taxon>
        <taxon>Pichiales</taxon>
        <taxon>Pichiaceae</taxon>
        <taxon>Ambrosiozyma</taxon>
    </lineage>
</organism>
<name>A0ACB5T3X2_AMBMO</name>
<comment type="caution">
    <text evidence="1">The sequence shown here is derived from an EMBL/GenBank/DDBJ whole genome shotgun (WGS) entry which is preliminary data.</text>
</comment>
<dbReference type="Proteomes" id="UP001165064">
    <property type="component" value="Unassembled WGS sequence"/>
</dbReference>
<accession>A0ACB5T3X2</accession>
<gene>
    <name evidence="1" type="ORF">Amon02_000443700</name>
</gene>
<evidence type="ECO:0000313" key="1">
    <source>
        <dbReference type="EMBL" id="GME80381.1"/>
    </source>
</evidence>